<keyword evidence="1" id="KW-0472">Membrane</keyword>
<keyword evidence="1" id="KW-1133">Transmembrane helix</keyword>
<keyword evidence="1" id="KW-0812">Transmembrane</keyword>
<evidence type="ECO:0000256" key="1">
    <source>
        <dbReference type="SAM" id="Phobius"/>
    </source>
</evidence>
<comment type="caution">
    <text evidence="2">The sequence shown here is derived from an EMBL/GenBank/DDBJ whole genome shotgun (WGS) entry which is preliminary data.</text>
</comment>
<evidence type="ECO:0000313" key="2">
    <source>
        <dbReference type="EMBL" id="RSH82183.1"/>
    </source>
</evidence>
<accession>A0A427XTN1</accession>
<feature type="transmembrane region" description="Helical" evidence="1">
    <location>
        <begin position="26"/>
        <end position="44"/>
    </location>
</feature>
<proteinExistence type="predicted"/>
<evidence type="ECO:0000313" key="3">
    <source>
        <dbReference type="Proteomes" id="UP000279259"/>
    </source>
</evidence>
<dbReference type="InterPro" id="IPR036514">
    <property type="entry name" value="SGNH_hydro_sf"/>
</dbReference>
<keyword evidence="3" id="KW-1185">Reference proteome</keyword>
<gene>
    <name evidence="2" type="ORF">EHS25_006116</name>
</gene>
<reference evidence="2 3" key="1">
    <citation type="submission" date="2018-11" db="EMBL/GenBank/DDBJ databases">
        <title>Genome sequence of Saitozyma podzolica DSM 27192.</title>
        <authorList>
            <person name="Aliyu H."/>
            <person name="Gorte O."/>
            <person name="Ochsenreither K."/>
        </authorList>
    </citation>
    <scope>NUCLEOTIDE SEQUENCE [LARGE SCALE GENOMIC DNA]</scope>
    <source>
        <strain evidence="2 3">DSM 27192</strain>
    </source>
</reference>
<dbReference type="EMBL" id="RSCD01000028">
    <property type="protein sequence ID" value="RSH82183.1"/>
    <property type="molecule type" value="Genomic_DNA"/>
</dbReference>
<protein>
    <submittedName>
        <fullName evidence="2">Uncharacterized protein</fullName>
    </submittedName>
</protein>
<organism evidence="2 3">
    <name type="scientific">Saitozyma podzolica</name>
    <dbReference type="NCBI Taxonomy" id="1890683"/>
    <lineage>
        <taxon>Eukaryota</taxon>
        <taxon>Fungi</taxon>
        <taxon>Dikarya</taxon>
        <taxon>Basidiomycota</taxon>
        <taxon>Agaricomycotina</taxon>
        <taxon>Tremellomycetes</taxon>
        <taxon>Tremellales</taxon>
        <taxon>Trimorphomycetaceae</taxon>
        <taxon>Saitozyma</taxon>
    </lineage>
</organism>
<dbReference type="InterPro" id="IPR001087">
    <property type="entry name" value="GDSL"/>
</dbReference>
<dbReference type="Pfam" id="PF00657">
    <property type="entry name" value="Lipase_GDSL"/>
    <property type="match status" value="1"/>
</dbReference>
<dbReference type="OrthoDB" id="1600564at2759"/>
<dbReference type="AlphaFoldDB" id="A0A427XTN1"/>
<name>A0A427XTN1_9TREE</name>
<dbReference type="Proteomes" id="UP000279259">
    <property type="component" value="Unassembled WGS sequence"/>
</dbReference>
<dbReference type="STRING" id="1890683.A0A427XTN1"/>
<dbReference type="GO" id="GO:0016788">
    <property type="term" value="F:hydrolase activity, acting on ester bonds"/>
    <property type="evidence" value="ECO:0007669"/>
    <property type="project" value="InterPro"/>
</dbReference>
<dbReference type="SUPFAM" id="SSF52266">
    <property type="entry name" value="SGNH hydrolase"/>
    <property type="match status" value="1"/>
</dbReference>
<dbReference type="Gene3D" id="3.40.50.1110">
    <property type="entry name" value="SGNH hydrolase"/>
    <property type="match status" value="1"/>
</dbReference>
<sequence>MLSASTSRRRSWGVPGLNVPHRKIRVVFLSSLLAFGLLMVYLSPGDSYELQTPLQSGDGSPPMSSLLSARRLIRRASSPLIRRNRDDDETFLEAREGGDGNPFEAFRKGWPKLRDHRARGRDLTRRQQGGQQGGMTFDWYSITKLFVFGDSYSTLDKDYRKDGVDWGHPQQLHHRATDMKWTEYLYAVFKDFHALQYWNLAKVGAVISDEVIEPGLEEYGTFGKQVDEFQELFTPMPGPRIVDWHSNDTLFLAFFGINDMGRMNREDLPAGRLDIPSTSSALASAMMQNYSLPHEPGIRSHELIGQSVRVFNTRLEELVRAYRLELELEKKDNKEDETNVFLFDLWSYWNLVLDYPEVFGMTDCSRYKVLVNGDDVNLGRLGFCYHDNQHISWSSAALIARAVNGFLHRHSASFFESEATEHLLNVTTT</sequence>